<keyword evidence="7 11" id="KW-0833">Ubl conjugation pathway</keyword>
<feature type="region of interest" description="Disordered" evidence="12">
    <location>
        <begin position="2803"/>
        <end position="2864"/>
    </location>
</feature>
<dbReference type="PANTHER" id="PTHR11254:SF67">
    <property type="entry name" value="E3 UBIQUITIN-PROTEIN LIGASE HUWE1"/>
    <property type="match status" value="1"/>
</dbReference>
<feature type="compositionally biased region" description="Basic and acidic residues" evidence="12">
    <location>
        <begin position="1915"/>
        <end position="1925"/>
    </location>
</feature>
<evidence type="ECO:0000256" key="8">
    <source>
        <dbReference type="ARBA" id="ARBA00022816"/>
    </source>
</evidence>
<dbReference type="GO" id="GO:0005737">
    <property type="term" value="C:cytoplasm"/>
    <property type="evidence" value="ECO:0007669"/>
    <property type="project" value="TreeGrafter"/>
</dbReference>
<dbReference type="FunFam" id="3.30.2410.10:FF:000004">
    <property type="entry name" value="E3 ubiquitin-protein ligase HUWE1, variant"/>
    <property type="match status" value="1"/>
</dbReference>
<feature type="region of interest" description="Disordered" evidence="12">
    <location>
        <begin position="275"/>
        <end position="327"/>
    </location>
</feature>
<evidence type="ECO:0000256" key="2">
    <source>
        <dbReference type="ARBA" id="ARBA00004123"/>
    </source>
</evidence>
<gene>
    <name evidence="14" type="primary">TOM1</name>
    <name evidence="14" type="ORF">LTR05_003589</name>
</gene>
<feature type="compositionally biased region" description="Polar residues" evidence="12">
    <location>
        <begin position="240"/>
        <end position="254"/>
    </location>
</feature>
<dbReference type="FunFam" id="3.30.2160.10:FF:000001">
    <property type="entry name" value="E3 ubiquitin-protein ligase NEDD4-like"/>
    <property type="match status" value="1"/>
</dbReference>
<dbReference type="InterPro" id="IPR050409">
    <property type="entry name" value="E3_ubiq-protein_ligase"/>
</dbReference>
<feature type="region of interest" description="Disordered" evidence="12">
    <location>
        <begin position="1906"/>
        <end position="1951"/>
    </location>
</feature>
<feature type="compositionally biased region" description="Basic and acidic residues" evidence="12">
    <location>
        <begin position="2803"/>
        <end position="2857"/>
    </location>
</feature>
<dbReference type="InterPro" id="IPR025527">
    <property type="entry name" value="HUWE1/Rev1_UBM"/>
</dbReference>
<feature type="region of interest" description="Disordered" evidence="12">
    <location>
        <begin position="194"/>
        <end position="260"/>
    </location>
</feature>
<evidence type="ECO:0000256" key="5">
    <source>
        <dbReference type="ARBA" id="ARBA00022448"/>
    </source>
</evidence>
<evidence type="ECO:0000256" key="6">
    <source>
        <dbReference type="ARBA" id="ARBA00022679"/>
    </source>
</evidence>
<reference evidence="14 15" key="1">
    <citation type="submission" date="2023-08" db="EMBL/GenBank/DDBJ databases">
        <title>Black Yeasts Isolated from many extreme environments.</title>
        <authorList>
            <person name="Coleine C."/>
            <person name="Stajich J.E."/>
            <person name="Selbmann L."/>
        </authorList>
    </citation>
    <scope>NUCLEOTIDE SEQUENCE [LARGE SCALE GENOMIC DNA]</scope>
    <source>
        <strain evidence="14 15">CCFEE 5910</strain>
    </source>
</reference>
<feature type="compositionally biased region" description="Basic and acidic residues" evidence="12">
    <location>
        <begin position="3265"/>
        <end position="3298"/>
    </location>
</feature>
<feature type="compositionally biased region" description="Acidic residues" evidence="12">
    <location>
        <begin position="2404"/>
        <end position="2478"/>
    </location>
</feature>
<dbReference type="SMART" id="SM00119">
    <property type="entry name" value="HECTc"/>
    <property type="match status" value="1"/>
</dbReference>
<feature type="region of interest" description="Disordered" evidence="12">
    <location>
        <begin position="2393"/>
        <end position="2489"/>
    </location>
</feature>
<comment type="similarity">
    <text evidence="10">Belongs to the UPL family. TOM1/PTR1 subfamily.</text>
</comment>
<comment type="pathway">
    <text evidence="3">Protein modification; protein ubiquitination.</text>
</comment>
<dbReference type="Proteomes" id="UP001309876">
    <property type="component" value="Unassembled WGS sequence"/>
</dbReference>
<evidence type="ECO:0000256" key="11">
    <source>
        <dbReference type="PROSITE-ProRule" id="PRU00104"/>
    </source>
</evidence>
<dbReference type="SUPFAM" id="SSF56204">
    <property type="entry name" value="Hect, E3 ligase catalytic domain"/>
    <property type="match status" value="1"/>
</dbReference>
<keyword evidence="5" id="KW-0813">Transport</keyword>
<dbReference type="EC" id="2.3.2.26" evidence="4"/>
<evidence type="ECO:0000256" key="10">
    <source>
        <dbReference type="ARBA" id="ARBA00034494"/>
    </source>
</evidence>
<dbReference type="EMBL" id="JAVRRJ010000003">
    <property type="protein sequence ID" value="KAK5086421.1"/>
    <property type="molecule type" value="Genomic_DNA"/>
</dbReference>
<dbReference type="InterPro" id="IPR010314">
    <property type="entry name" value="E3_Ub_ligase_DUF913"/>
</dbReference>
<feature type="compositionally biased region" description="Polar residues" evidence="12">
    <location>
        <begin position="710"/>
        <end position="730"/>
    </location>
</feature>
<feature type="compositionally biased region" description="Acidic residues" evidence="12">
    <location>
        <begin position="2296"/>
        <end position="2306"/>
    </location>
</feature>
<dbReference type="FunFam" id="3.90.1750.10:FF:000003">
    <property type="entry name" value="E3 ubiquitin-protein ligase UPL1"/>
    <property type="match status" value="1"/>
</dbReference>
<keyword evidence="9" id="KW-0539">Nucleus</keyword>
<comment type="catalytic activity">
    <reaction evidence="1">
        <text>S-ubiquitinyl-[E2 ubiquitin-conjugating enzyme]-L-cysteine + [acceptor protein]-L-lysine = [E2 ubiquitin-conjugating enzyme]-L-cysteine + N(6)-ubiquitinyl-[acceptor protein]-L-lysine.</text>
        <dbReference type="EC" id="2.3.2.26"/>
    </reaction>
</comment>
<feature type="region of interest" description="Disordered" evidence="12">
    <location>
        <begin position="1537"/>
        <end position="1559"/>
    </location>
</feature>
<feature type="region of interest" description="Disordered" evidence="12">
    <location>
        <begin position="1485"/>
        <end position="1506"/>
    </location>
</feature>
<dbReference type="GO" id="GO:0006511">
    <property type="term" value="P:ubiquitin-dependent protein catabolic process"/>
    <property type="evidence" value="ECO:0007669"/>
    <property type="project" value="TreeGrafter"/>
</dbReference>
<dbReference type="Gene3D" id="3.90.1750.10">
    <property type="entry name" value="Hect, E3 ligase catalytic domains"/>
    <property type="match status" value="1"/>
</dbReference>
<dbReference type="Pfam" id="PF14377">
    <property type="entry name" value="UBM"/>
    <property type="match status" value="3"/>
</dbReference>
<proteinExistence type="inferred from homology"/>
<evidence type="ECO:0000256" key="3">
    <source>
        <dbReference type="ARBA" id="ARBA00004906"/>
    </source>
</evidence>
<sequence length="3964" mass="441982">MGKVQKKANDKHKLSLSPALAEFIEKTTTLPLVQLPKHLASFPAQWPFPRGDLYNWIEALDRFDEVLRKINEVYGLSAGPQAKPFDNTVLVEGSSNPDVVELEELGLAEDGDQVLLQAILAFSRLLLEKCGNRTLYNSTDRLNDLLNTTSLTTLHETLRLTLVLAQRFADRGPQSPSHTSFYHFDLDKLQKLATPVPRVPARRGPLSPVKTPKSKEKTARAKLRRTPTTADPNDFRALAQPSSANTAHAQSPSDDSTEGGDWASVAALRIVWSPPTVSTSSTRPAAFRTTTSDSPSTPSPLRRHEAVGTAGPPKDNGPTRAIPSDQSDLRQIDLEASDLMNTTAEALLQKESETMPTTTRYEFLHKLRVAYGMLGSGETRNLLLCIRLAALGVVSQVYSEEEFTSKYFDGDSNVALRQQLVQQLVELLRDPKKGSGPSLYVQSLAMETLAILSRYRQTSTEIMSSLAPNSSHGLLLSLVQKGLANIAIDDEALGDSAGDEWRHAVFMLWAIFVTQTGPHNTRSTEQFVHKNLIVAYASGLHITTSRALRIHASILKFLEHIFHHFKDGLQVLNSYGVFTIACDTTEKLSKEALELYENGEGISEQWKTPGVDYKIPYQQQYVLRELIMLVKDISKHQGNHADRALRGFVDSASLLNAFRLILSHMAEFGSHTWSEVVTAICSFLNNEPTSYTIVSEAGIISTLLSTVQPQQSMQEESTESAPRTISTVPSEPNLGLPPIADAILNLATSFGAICLTETGHRQFVASNVLGKFFELFESPAHVKAIRDSNVLVQLGSTFDELVRHHPALKDLVVSSVVTMLARVRYICKTKFRLIGAGPKIWVQDDSGIVVDGGVQALMADDMPLDENSASQFAPLLLPTKDTLDFALPRQTPKSDLARIANDEDADGLTALDFARPVISFLAAFFDTNFLCKETLNAGATDLILDFVTLSTLPVKEDAFSDGLLIQDLTTLVRQIADEKSHLVLPLLADRARHICMDALTDFIDYCPSDMQCYFGQHLEISVPSSGMDVDIAVPPVTQKVNGTTLVRGLMSIYCISRVIGEVFTPPSYATRAHHNSVLTQINVADILSEVILLFGKLSAACCREEISLLALMPKTWLDATKPGNYSTGDHDVDTILDVSNSRQAEQDGSTKPSLPDNLKDVEETTAFQNLKTLRYLLTETPAAISTMFSRIGSSCSGRKKPETIIKQKLYAVGEAIAQALTCQLKPPFMSHFSRGSDDDRIKDWRFKYFTVVLSRLRDSLWEDNNNVPPNSITQSFIVDCFRRAEGLRNLDAIGTAFYEELKLCQVDKAVVFAANAGLKICLELLEDLTRHDLIQSTQTGYMKNTDRERPFYFNPNQLLLELRMESMPLTRRIWDSEYAEQASPDVIRRLAAILKHTLQGDNEENVVIRAEDFPTPKPHEKRKYDLDKTKINILREKGFAQDVAEEALYRCNVAHAPQMLNAEEYCKALNDNPGRRRLPIPANEVKHKGSAHETPVSRVTSPPTTMDIISGPTTTVLEDSSQDEDLVDVSDMNLSNGISNTAINPPVDGSSRSNARSMGTTSSAMDLSVMLNQPRPAGVTAPRFSKQTIDAERESIREQLAERCNNILSSHPNLIFELNDLLVAGAAKLHEEAARSWWETVTDLLMSSLLSQNIDGDVDDNHGKKIAATAHLIGLFSNNDNFKSSTLKVMQDSIDGLVEFLRISGQSAGDSKSYPWIGPILLIVERMLAVDASPDEITWTPPNDVDSYNEPKLTHITVVDTSSKEFIFNQLMEEVLPKVGKDSSMAFAVVRVLVILTRDRKLAQLQGQRRNLQKLFLMVKQLSGRWIMRLQGALMTVLRHIIEDDGTIKQIMGTEITSYFKNRSTGRQPDLSNYLRDLAHLALRSPTLFVEVTNEKVKLLSWTSGQPGASSTLGLRDEKAEDKPSTELAAGAEANTAEDPTVSIETNAPAATDDDKLQDFRIPVVEHPDGVVHFILTELLAYKDVDDQESSPQGTKDTDTSSALNVEAKDGQSASGAPKTTTDKSEKPRFKADEHPIFMYRCYLLHCLTELLYSYNQTKVEFISFSRRADPLAATPSKARSGVLNYLLTSLVSSGYVDKDESIACRKRLVTSEWAMRVIVGLCAKTGEKGSGSVSAGGSRYPTQPRQIDDSGTEADLAYVRRFVLDHALKTFRDTTSASDSTQARYGRLLCLGELFNKLITKPSGQDGSVLSNNTSYKRIARMMLEKNFIAILTSAVSDIDLSFPNAKKVIKFILRPLKELTATAMDINLNHPDEFPRIIDQTTTDVLSEASSEVSDVDDDREETPDLYRNSALGMLDPARQDESDSDNEEEDGEEMDYDDYDAEMDYDEMAPPNDGEVISDEELEETLDGPGNMEGLPGDVPMDIEFVVDRHRHHHHHRHNPDDDESESSSDDEAESDGEDDAEDIEIEMEDDEIEHEDSEGIENEGGEDDWEDEEEGQEDEEDEDHDDGHFDEDELPTIGAGGRNPAAHLTDLLRELNDADLDDSDLIRDTNVILQTNDPDDDDDNDEEDDPDEDGDEVDDNGGMEYDQPFDMMLDGPDYDENDEWGWEEPPPPVFRRARHNRAGGLPSFLSRGVINMSDHAMEHHLLGSRHHRHAPSSRNVAEDGTNPLLQRPDVLGGDYDSQPPSSRAFTFGMQGRGGGAEVPQFMVAGTEGAPAIVTMGGNMGLGGLGGHGAILDAIMGAIQRGDQDFLQNGRIQFNLNPPSLRELMRPPPMPSAFLNRQPREDPQRSAQFIPMSTITRWQQEIQLVFGKNAVTTIQPIQTHIFAVLVPLAQQEEKERRRKAEEERQAEAEREVQRKAEEERIRKEDEVRLAREKAEAEEKERAEAEARATENVDNEQGDDVMEDVQAEEPSNQAAQVPDQPTRRYTTIRGRQLDITGLDIDVEYLEALPEDLREEVITAQYQVRREQAHEQGNDDSAIDQEFLDALPEDIREEIRAQEVATQRRRERERLRREAQAVVGGIQPGDMEPDDFLATLEPALRRAILAEQPPEILNALNPQHAAEGRAHARSMFYQRMPMNHELETARARREQDQRDSKRQQIVQLVDKAGVATLLRLMFIQQQGSLKSNLLHILSQVCGNRQTRYEVISLLLVILKEGSTDVTAIEKSLASLSLRARASGSQKTPQPLKRTLSSQPYSSLSEDVTPIMVVQQCLHVLSYICRQNPHVKSLFLREVDVTSTSKGKNKTKGKLKEVKNTTHPVNDLISLLDRQLIMDNSSCLHYLAALLAVITSPLASLMKQEKERQQAGKVQKEELSKDETSGNEDKTAEAKGDVAMEDAPQATESLPEASNKDKSEVSDQSKALEQEKKRPFEPPNVTEHNLKLITNIFVAPECGNDTFRCTLETLQSLAHIPGTSEKFGKELTGHVHSLSEAICGELDELLPAIEDAQSSMDVQGAAAAKFSASTSDQVKLLRVLQALDYLSAPKKEDDTASDQPSKSVLTLSYEHLGLSPLWSKLSECLTAVEEKGDTISFANILLPLIESLMVVCKHTTLKDTPVQVKEVVVTSPIAPTYQDELEELFFKFTSDHRKILNDIVRQSPKLMQGHFSILIKNSKVLDFDNKRNYFNKQIHSRHHAQRHPQPPLQLNVRREQVFIDSYKALYFKSADEMKYGKLNIRFNGEEGVDAGGVTREWFQVLARGMFDPNYALFQPVASDKTTFHPSPLSRVNPEHLLYFKFIGRIIGKALHEGRVLDCHFSRAVYKRILGKKPNLKDLESNDVDYYKSLVWILENDITDILTEEFCVIEDEFGEEKVIDLIPNGRNIAVTEENKKEYVQALVEYRLTESVKEQLDSFLGGFHDIIPAELIAVFNEQELELLISGLPEVDVDDWKANTEYHNYSPSSQQIVWFWRIVKAMSNEERAKLLQFITGTSKVPLNGFKELEGVSGLTKCNIHKDPSTNRLPTSHTCFNQLDLPAYESFEVMKHNISTAISLGADYFGFA</sequence>
<dbReference type="InterPro" id="IPR010309">
    <property type="entry name" value="E3_Ub_ligase_DUF908"/>
</dbReference>
<dbReference type="InterPro" id="IPR000569">
    <property type="entry name" value="HECT_dom"/>
</dbReference>
<protein>
    <recommendedName>
        <fullName evidence="4">HECT-type E3 ubiquitin transferase</fullName>
        <ecNumber evidence="4">2.3.2.26</ecNumber>
    </recommendedName>
</protein>
<comment type="subcellular location">
    <subcellularLocation>
        <location evidence="2">Nucleus</location>
    </subcellularLocation>
</comment>
<organism evidence="14 15">
    <name type="scientific">Lithohypha guttulata</name>
    <dbReference type="NCBI Taxonomy" id="1690604"/>
    <lineage>
        <taxon>Eukaryota</taxon>
        <taxon>Fungi</taxon>
        <taxon>Dikarya</taxon>
        <taxon>Ascomycota</taxon>
        <taxon>Pezizomycotina</taxon>
        <taxon>Eurotiomycetes</taxon>
        <taxon>Chaetothyriomycetidae</taxon>
        <taxon>Chaetothyriales</taxon>
        <taxon>Trichomeriaceae</taxon>
        <taxon>Lithohypha</taxon>
    </lineage>
</organism>
<evidence type="ECO:0000256" key="7">
    <source>
        <dbReference type="ARBA" id="ARBA00022786"/>
    </source>
</evidence>
<dbReference type="GO" id="GO:0000209">
    <property type="term" value="P:protein polyubiquitination"/>
    <property type="evidence" value="ECO:0007669"/>
    <property type="project" value="TreeGrafter"/>
</dbReference>
<dbReference type="Pfam" id="PF06012">
    <property type="entry name" value="DUF908"/>
    <property type="match status" value="1"/>
</dbReference>
<keyword evidence="15" id="KW-1185">Reference proteome</keyword>
<evidence type="ECO:0000256" key="4">
    <source>
        <dbReference type="ARBA" id="ARBA00012485"/>
    </source>
</evidence>
<dbReference type="GO" id="GO:0051028">
    <property type="term" value="P:mRNA transport"/>
    <property type="evidence" value="ECO:0007669"/>
    <property type="project" value="UniProtKB-KW"/>
</dbReference>
<feature type="compositionally biased region" description="Polar residues" evidence="12">
    <location>
        <begin position="1990"/>
        <end position="2004"/>
    </location>
</feature>
<feature type="compositionally biased region" description="Basic and acidic residues" evidence="12">
    <location>
        <begin position="3314"/>
        <end position="3336"/>
    </location>
</feature>
<dbReference type="Gene3D" id="3.30.2160.10">
    <property type="entry name" value="Hect, E3 ligase catalytic domain"/>
    <property type="match status" value="1"/>
</dbReference>
<feature type="compositionally biased region" description="Acidic residues" evidence="12">
    <location>
        <begin position="2325"/>
        <end position="2337"/>
    </location>
</feature>
<dbReference type="Gene3D" id="3.30.2410.10">
    <property type="entry name" value="Hect, E3 ligase catalytic domain"/>
    <property type="match status" value="1"/>
</dbReference>
<feature type="domain" description="HECT" evidence="13">
    <location>
        <begin position="3629"/>
        <end position="3964"/>
    </location>
</feature>
<feature type="region of interest" description="Disordered" evidence="12">
    <location>
        <begin position="2513"/>
        <end position="2553"/>
    </location>
</feature>
<feature type="region of interest" description="Disordered" evidence="12">
    <location>
        <begin position="710"/>
        <end position="732"/>
    </location>
</feature>
<evidence type="ECO:0000256" key="12">
    <source>
        <dbReference type="SAM" id="MobiDB-lite"/>
    </source>
</evidence>
<comment type="caution">
    <text evidence="14">The sequence shown here is derived from an EMBL/GenBank/DDBJ whole genome shotgun (WGS) entry which is preliminary data.</text>
</comment>
<evidence type="ECO:0000313" key="15">
    <source>
        <dbReference type="Proteomes" id="UP001309876"/>
    </source>
</evidence>
<evidence type="ECO:0000256" key="1">
    <source>
        <dbReference type="ARBA" id="ARBA00000885"/>
    </source>
</evidence>
<dbReference type="PANTHER" id="PTHR11254">
    <property type="entry name" value="HECT DOMAIN UBIQUITIN-PROTEIN LIGASE"/>
    <property type="match status" value="1"/>
</dbReference>
<evidence type="ECO:0000259" key="13">
    <source>
        <dbReference type="PROSITE" id="PS50237"/>
    </source>
</evidence>
<feature type="compositionally biased region" description="Polar residues" evidence="12">
    <location>
        <begin position="1550"/>
        <end position="1559"/>
    </location>
</feature>
<evidence type="ECO:0000256" key="9">
    <source>
        <dbReference type="ARBA" id="ARBA00023242"/>
    </source>
</evidence>
<feature type="compositionally biased region" description="Low complexity" evidence="12">
    <location>
        <begin position="1494"/>
        <end position="1505"/>
    </location>
</feature>
<accession>A0AAN7T080</accession>
<feature type="region of interest" description="Disordered" evidence="12">
    <location>
        <begin position="3265"/>
        <end position="3341"/>
    </location>
</feature>
<feature type="active site" description="Glycyl thioester intermediate" evidence="11">
    <location>
        <position position="3931"/>
    </location>
</feature>
<feature type="region of interest" description="Disordered" evidence="12">
    <location>
        <begin position="1986"/>
        <end position="2028"/>
    </location>
</feature>
<feature type="compositionally biased region" description="Acidic residues" evidence="12">
    <location>
        <begin position="2521"/>
        <end position="2545"/>
    </location>
</feature>
<dbReference type="Pfam" id="PF06025">
    <property type="entry name" value="DUF913"/>
    <property type="match status" value="1"/>
</dbReference>
<dbReference type="GO" id="GO:0061630">
    <property type="term" value="F:ubiquitin protein ligase activity"/>
    <property type="evidence" value="ECO:0007669"/>
    <property type="project" value="UniProtKB-EC"/>
</dbReference>
<dbReference type="PROSITE" id="PS50237">
    <property type="entry name" value="HECT"/>
    <property type="match status" value="1"/>
</dbReference>
<dbReference type="Pfam" id="PF00632">
    <property type="entry name" value="HECT"/>
    <property type="match status" value="1"/>
</dbReference>
<keyword evidence="8" id="KW-0509">mRNA transport</keyword>
<dbReference type="GO" id="GO:0005634">
    <property type="term" value="C:nucleus"/>
    <property type="evidence" value="ECO:0007669"/>
    <property type="project" value="UniProtKB-SubCell"/>
</dbReference>
<keyword evidence="14" id="KW-0012">Acyltransferase</keyword>
<feature type="region of interest" description="Disordered" evidence="12">
    <location>
        <begin position="2287"/>
        <end position="2337"/>
    </location>
</feature>
<dbReference type="InterPro" id="IPR035983">
    <property type="entry name" value="Hect_E3_ubiquitin_ligase"/>
</dbReference>
<evidence type="ECO:0000313" key="14">
    <source>
        <dbReference type="EMBL" id="KAK5086421.1"/>
    </source>
</evidence>
<feature type="compositionally biased region" description="Low complexity" evidence="12">
    <location>
        <begin position="275"/>
        <end position="300"/>
    </location>
</feature>
<keyword evidence="6 14" id="KW-0808">Transferase</keyword>
<name>A0AAN7T080_9EURO</name>
<dbReference type="CDD" id="cd00078">
    <property type="entry name" value="HECTc"/>
    <property type="match status" value="1"/>
</dbReference>